<keyword evidence="1" id="KW-0472">Membrane</keyword>
<sequence>MNTHIIKHVTIKGCQVPVYAPAKKEFQVSIDVTRIITGVIFGSLLTAVGAIPFLI</sequence>
<dbReference type="EMBL" id="JADBFD010000018">
    <property type="protein sequence ID" value="MBE2888892.1"/>
    <property type="molecule type" value="Genomic_DNA"/>
</dbReference>
<organism evidence="2 3">
    <name type="scientific">Geobacter anodireducens</name>
    <dbReference type="NCBI Taxonomy" id="1340425"/>
    <lineage>
        <taxon>Bacteria</taxon>
        <taxon>Pseudomonadati</taxon>
        <taxon>Thermodesulfobacteriota</taxon>
        <taxon>Desulfuromonadia</taxon>
        <taxon>Geobacterales</taxon>
        <taxon>Geobacteraceae</taxon>
        <taxon>Geobacter</taxon>
    </lineage>
</organism>
<protein>
    <submittedName>
        <fullName evidence="2">Uncharacterized protein</fullName>
    </submittedName>
</protein>
<evidence type="ECO:0000313" key="2">
    <source>
        <dbReference type="EMBL" id="MBE2888892.1"/>
    </source>
</evidence>
<proteinExistence type="predicted"/>
<keyword evidence="1" id="KW-0812">Transmembrane</keyword>
<accession>A0ABR9NX98</accession>
<reference evidence="2 3" key="1">
    <citation type="submission" date="2020-10" db="EMBL/GenBank/DDBJ databases">
        <title>Investigation of anaerobic biodegradation of phenanthrene by a sulfate-dependent Geobacter anodireducens strain PheS2.</title>
        <authorList>
            <person name="Zhang Z."/>
        </authorList>
    </citation>
    <scope>NUCLEOTIDE SEQUENCE [LARGE SCALE GENOMIC DNA]</scope>
    <source>
        <strain evidence="2 3">PheS2</strain>
    </source>
</reference>
<dbReference type="RefSeq" id="WP_192905738.1">
    <property type="nucleotide sequence ID" value="NZ_JADBFD010000018.1"/>
</dbReference>
<keyword evidence="1" id="KW-1133">Transmembrane helix</keyword>
<feature type="transmembrane region" description="Helical" evidence="1">
    <location>
        <begin position="35"/>
        <end position="54"/>
    </location>
</feature>
<name>A0ABR9NX98_9BACT</name>
<dbReference type="Proteomes" id="UP000618926">
    <property type="component" value="Unassembled WGS sequence"/>
</dbReference>
<evidence type="ECO:0000313" key="3">
    <source>
        <dbReference type="Proteomes" id="UP000618926"/>
    </source>
</evidence>
<gene>
    <name evidence="2" type="ORF">IIE05_13055</name>
</gene>
<keyword evidence="3" id="KW-1185">Reference proteome</keyword>
<comment type="caution">
    <text evidence="2">The sequence shown here is derived from an EMBL/GenBank/DDBJ whole genome shotgun (WGS) entry which is preliminary data.</text>
</comment>
<evidence type="ECO:0000256" key="1">
    <source>
        <dbReference type="SAM" id="Phobius"/>
    </source>
</evidence>